<feature type="region of interest" description="Disordered" evidence="10">
    <location>
        <begin position="491"/>
        <end position="565"/>
    </location>
</feature>
<dbReference type="Pfam" id="PF00876">
    <property type="entry name" value="Innexin"/>
    <property type="match status" value="1"/>
</dbReference>
<feature type="compositionally biased region" description="Polar residues" evidence="10">
    <location>
        <begin position="261"/>
        <end position="275"/>
    </location>
</feature>
<dbReference type="PRINTS" id="PR01262">
    <property type="entry name" value="INNEXIN"/>
</dbReference>
<dbReference type="InterPro" id="IPR000990">
    <property type="entry name" value="Innexin"/>
</dbReference>
<evidence type="ECO:0000313" key="11">
    <source>
        <dbReference type="EMBL" id="CAL5133154.1"/>
    </source>
</evidence>
<proteinExistence type="inferred from homology"/>
<keyword evidence="2 9" id="KW-0813">Transport</keyword>
<evidence type="ECO:0000256" key="4">
    <source>
        <dbReference type="ARBA" id="ARBA00022692"/>
    </source>
</evidence>
<evidence type="ECO:0000256" key="6">
    <source>
        <dbReference type="ARBA" id="ARBA00023065"/>
    </source>
</evidence>
<dbReference type="PANTHER" id="PTHR11893:SF36">
    <property type="entry name" value="INNEXIN-5"/>
    <property type="match status" value="1"/>
</dbReference>
<reference evidence="11" key="1">
    <citation type="submission" date="2024-06" db="EMBL/GenBank/DDBJ databases">
        <authorList>
            <person name="Liu X."/>
            <person name="Lenzi L."/>
            <person name="Haldenby T S."/>
            <person name="Uol C."/>
        </authorList>
    </citation>
    <scope>NUCLEOTIDE SEQUENCE</scope>
</reference>
<evidence type="ECO:0000256" key="9">
    <source>
        <dbReference type="RuleBase" id="RU010713"/>
    </source>
</evidence>
<dbReference type="GO" id="GO:0005921">
    <property type="term" value="C:gap junction"/>
    <property type="evidence" value="ECO:0007669"/>
    <property type="project" value="UniProtKB-UniRule"/>
</dbReference>
<feature type="compositionally biased region" description="Low complexity" evidence="10">
    <location>
        <begin position="87"/>
        <end position="102"/>
    </location>
</feature>
<feature type="compositionally biased region" description="Basic and acidic residues" evidence="10">
    <location>
        <begin position="610"/>
        <end position="619"/>
    </location>
</feature>
<evidence type="ECO:0000256" key="1">
    <source>
        <dbReference type="ARBA" id="ARBA00004651"/>
    </source>
</evidence>
<feature type="compositionally biased region" description="Basic and acidic residues" evidence="10">
    <location>
        <begin position="524"/>
        <end position="534"/>
    </location>
</feature>
<gene>
    <name evidence="9" type="primary">inx</name>
    <name evidence="11" type="ORF">CDAUBV1_LOCUS6428</name>
</gene>
<sequence>MRRIMQMASEAANAAPTEGDATTQDTTSNNRTKVTTGGPSDGGKDQTQNAFAPNKSVRALARYLDVCLMRQRELRRAGIHHSRASPEDFSSASSSPLTSPVPQQFTQVIKPGSEDFKLSSIDIARGRELDPIFQGHRLNRKQAYVCIPGKELRAIPKESAYSSLPPPVLSRVPQVRSGSSLPERITSGKPRGTNCIDILCCCGLVSWCLRRLYVTCCCRGRRRCCCGSVRHSSSAHRIIPEDTRTHLSLTKIGIGNCVSQKVGSQSTPMKSPPNHSHSRAPTDYAGAINNRACCLCCRHQGNFLVRLHLAVKLMYLMNAFGQIFLTEHYTGVQYNLYGFRVLYDVARGRQWEETGHFPRVTFCDFEARKLAQSHYYTLQCVLPVNMFLEKIYIFLWLWFFVVGVITLISLIIWISRLGSRHCRLTWIQRQLITVRQLNRGTHSCSHFTENHLGPDGVFLLRLIAQNYGELVAGDVVSELWTAYWQRKAECYRPPPNERRSSDQPTRIHKPAPGIRQLAGPSVGIRERARADRSQRPIKRTAMQGRPQFGGFEDPRSGGERKVRNFNPTDYSATIMATEMLGPAERFAMPMMVAGRKPPSTPSQASSRYSSDSRGRDRSESPPPIPQRSTDGSVSDNRSIPELEQEVSSHSSGRAVSPVEGEEVEVRQESDVGEQEIQPHDVEDHDHPAGEQYNPVEEENAVGEYGAYDDDYGYDPQQDENIV</sequence>
<feature type="region of interest" description="Disordered" evidence="10">
    <location>
        <begin position="261"/>
        <end position="280"/>
    </location>
</feature>
<comment type="caution">
    <text evidence="9">Lacks conserved residue(s) required for the propagation of feature annotation.</text>
</comment>
<evidence type="ECO:0000256" key="10">
    <source>
        <dbReference type="SAM" id="MobiDB-lite"/>
    </source>
</evidence>
<feature type="compositionally biased region" description="Acidic residues" evidence="10">
    <location>
        <begin position="695"/>
        <end position="712"/>
    </location>
</feature>
<keyword evidence="6 9" id="KW-0406">Ion transport</keyword>
<comment type="function">
    <text evidence="9">Structural component of the gap junctions.</text>
</comment>
<organism evidence="11 12">
    <name type="scientific">Calicophoron daubneyi</name>
    <name type="common">Rumen fluke</name>
    <name type="synonym">Paramphistomum daubneyi</name>
    <dbReference type="NCBI Taxonomy" id="300641"/>
    <lineage>
        <taxon>Eukaryota</taxon>
        <taxon>Metazoa</taxon>
        <taxon>Spiralia</taxon>
        <taxon>Lophotrochozoa</taxon>
        <taxon>Platyhelminthes</taxon>
        <taxon>Trematoda</taxon>
        <taxon>Digenea</taxon>
        <taxon>Plagiorchiida</taxon>
        <taxon>Pronocephalata</taxon>
        <taxon>Paramphistomoidea</taxon>
        <taxon>Paramphistomidae</taxon>
        <taxon>Calicophoron</taxon>
    </lineage>
</organism>
<feature type="compositionally biased region" description="Basic and acidic residues" evidence="10">
    <location>
        <begin position="676"/>
        <end position="688"/>
    </location>
</feature>
<keyword evidence="5 9" id="KW-1133">Transmembrane helix</keyword>
<feature type="compositionally biased region" description="Basic and acidic residues" evidence="10">
    <location>
        <begin position="552"/>
        <end position="562"/>
    </location>
</feature>
<evidence type="ECO:0000256" key="7">
    <source>
        <dbReference type="ARBA" id="ARBA00023136"/>
    </source>
</evidence>
<feature type="compositionally biased region" description="Polar residues" evidence="10">
    <location>
        <begin position="626"/>
        <end position="637"/>
    </location>
</feature>
<keyword evidence="7 9" id="KW-0472">Membrane</keyword>
<dbReference type="Proteomes" id="UP001497525">
    <property type="component" value="Unassembled WGS sequence"/>
</dbReference>
<evidence type="ECO:0000256" key="2">
    <source>
        <dbReference type="ARBA" id="ARBA00022448"/>
    </source>
</evidence>
<comment type="similarity">
    <text evidence="9">Belongs to the pannexin family.</text>
</comment>
<feature type="compositionally biased region" description="Basic and acidic residues" evidence="10">
    <location>
        <begin position="491"/>
        <end position="501"/>
    </location>
</feature>
<dbReference type="GO" id="GO:0005886">
    <property type="term" value="C:plasma membrane"/>
    <property type="evidence" value="ECO:0007669"/>
    <property type="project" value="UniProtKB-SubCell"/>
</dbReference>
<evidence type="ECO:0000256" key="8">
    <source>
        <dbReference type="ARBA" id="ARBA00023303"/>
    </source>
</evidence>
<feature type="transmembrane region" description="Helical" evidence="9">
    <location>
        <begin position="391"/>
        <end position="414"/>
    </location>
</feature>
<evidence type="ECO:0000256" key="5">
    <source>
        <dbReference type="ARBA" id="ARBA00022989"/>
    </source>
</evidence>
<keyword evidence="8 9" id="KW-0407">Ion channel</keyword>
<dbReference type="GO" id="GO:0034220">
    <property type="term" value="P:monoatomic ion transmembrane transport"/>
    <property type="evidence" value="ECO:0007669"/>
    <property type="project" value="UniProtKB-KW"/>
</dbReference>
<keyword evidence="4 9" id="KW-0812">Transmembrane</keyword>
<dbReference type="EMBL" id="CAXLJL010000156">
    <property type="protein sequence ID" value="CAL5133154.1"/>
    <property type="molecule type" value="Genomic_DNA"/>
</dbReference>
<comment type="subcellular location">
    <subcellularLocation>
        <location evidence="1 9">Cell membrane</location>
        <topology evidence="1 9">Multi-pass membrane protein</topology>
    </subcellularLocation>
</comment>
<name>A0AAV2TAR6_CALDB</name>
<keyword evidence="3" id="KW-1003">Cell membrane</keyword>
<evidence type="ECO:0000256" key="3">
    <source>
        <dbReference type="ARBA" id="ARBA00022475"/>
    </source>
</evidence>
<feature type="region of interest" description="Disordered" evidence="10">
    <location>
        <begin position="79"/>
        <end position="102"/>
    </location>
</feature>
<evidence type="ECO:0000313" key="12">
    <source>
        <dbReference type="Proteomes" id="UP001497525"/>
    </source>
</evidence>
<feature type="compositionally biased region" description="Polar residues" evidence="10">
    <location>
        <begin position="20"/>
        <end position="38"/>
    </location>
</feature>
<comment type="caution">
    <text evidence="11">The sequence shown here is derived from an EMBL/GenBank/DDBJ whole genome shotgun (WGS) entry which is preliminary data.</text>
</comment>
<protein>
    <recommendedName>
        <fullName evidence="9">Innexin</fullName>
    </recommendedName>
</protein>
<dbReference type="AlphaFoldDB" id="A0AAV2TAR6"/>
<accession>A0AAV2TAR6</accession>
<feature type="region of interest" description="Disordered" evidence="10">
    <location>
        <begin position="592"/>
        <end position="722"/>
    </location>
</feature>
<dbReference type="PANTHER" id="PTHR11893">
    <property type="entry name" value="INNEXIN"/>
    <property type="match status" value="1"/>
</dbReference>
<feature type="region of interest" description="Disordered" evidence="10">
    <location>
        <begin position="1"/>
        <end position="53"/>
    </location>
</feature>
<dbReference type="PROSITE" id="PS51013">
    <property type="entry name" value="PANNEXIN"/>
    <property type="match status" value="1"/>
</dbReference>